<feature type="region of interest" description="Disordered" evidence="1">
    <location>
        <begin position="603"/>
        <end position="634"/>
    </location>
</feature>
<keyword evidence="2" id="KW-1133">Transmembrane helix</keyword>
<dbReference type="VEuPathDB" id="FungiDB:AJ78_06872"/>
<sequence>MGFLPHLDYNSVRDGAGVHLSMVSRSLRRSRRTKTLWGIAGVMLLLLFLSRTGLRSIVLPDISELYPTQPVTSFAGGDISPAINHPPPRLNEDGTFASGTTNSHPSFHLIIRGSQKNPGICRTIFSAMVLNYPPPTVLDMDDPTPEEGKPKLGKLDKPLVMHSYLTKSTHMKDDDVILIIDDSETWFQLPPQIMLQRFHDMLIKNDEKLRWRYGSVPVKLTKNADLGSFTSTQRYSQRVIFAADKVCRPNRPYDASCYAVPYSTLPPDIFGPLTDAGTSEDHNRPRWLNSGSLIGLVGDVKRLYERAAEINSIARIPRDEQDVLAQIFGEQEYARELDRRFTRPNWYIRMGELFGIIPRIDISRIFVSLTPGRRYEFAISLDYKSQLFFTMSPHSHYNLEWLNYNNLSQVSSAQLIHRVPRESRLNLPEDISKCENPFNPPHPLTTQIPPPYNSSVDYLPSPENESWFTIPLATDVHSTSVPALLQANIPSSPATQLDPNPDLLHVLWQRMWYHPWSRALLRKYMRASQGPIAAHAAMQGGGTAGWDTRGGSGGVWTGNDEWVDWTTMCKQTEEGVFGDDGFGKWGEELGFDYQAPVYNKFGMKVSGRGPEKLKDKEREDREKKEKEEKKEGQK</sequence>
<feature type="transmembrane region" description="Helical" evidence="2">
    <location>
        <begin position="35"/>
        <end position="54"/>
    </location>
</feature>
<evidence type="ECO:0000313" key="4">
    <source>
        <dbReference type="Proteomes" id="UP000182235"/>
    </source>
</evidence>
<dbReference type="AlphaFoldDB" id="A0A1J9P7D2"/>
<accession>A0A1J9P7D2</accession>
<evidence type="ECO:0000256" key="2">
    <source>
        <dbReference type="SAM" id="Phobius"/>
    </source>
</evidence>
<dbReference type="EMBL" id="LGRN01000390">
    <property type="protein sequence ID" value="OJD12545.1"/>
    <property type="molecule type" value="Genomic_DNA"/>
</dbReference>
<comment type="caution">
    <text evidence="3">The sequence shown here is derived from an EMBL/GenBank/DDBJ whole genome shotgun (WGS) entry which is preliminary data.</text>
</comment>
<keyword evidence="2" id="KW-0472">Membrane</keyword>
<feature type="compositionally biased region" description="Basic and acidic residues" evidence="1">
    <location>
        <begin position="609"/>
        <end position="634"/>
    </location>
</feature>
<name>A0A1J9P7D2_9EURO</name>
<dbReference type="PANTHER" id="PTHR36587">
    <property type="entry name" value="EXPRESSION SITE-ASSOCIATED GENE 3 (ESAG3)-LIKE PROTEIN"/>
    <property type="match status" value="1"/>
</dbReference>
<dbReference type="PANTHER" id="PTHR36587:SF2">
    <property type="entry name" value="EXPRESSION SITE-ASSOCIATED GENE 3 (ESAG3)-LIKE PROTEIN"/>
    <property type="match status" value="1"/>
</dbReference>
<organism evidence="3 4">
    <name type="scientific">Emergomyces pasteurianus Ep9510</name>
    <dbReference type="NCBI Taxonomy" id="1447872"/>
    <lineage>
        <taxon>Eukaryota</taxon>
        <taxon>Fungi</taxon>
        <taxon>Dikarya</taxon>
        <taxon>Ascomycota</taxon>
        <taxon>Pezizomycotina</taxon>
        <taxon>Eurotiomycetes</taxon>
        <taxon>Eurotiomycetidae</taxon>
        <taxon>Onygenales</taxon>
        <taxon>Ajellomycetaceae</taxon>
        <taxon>Emergomyces</taxon>
    </lineage>
</organism>
<dbReference type="OrthoDB" id="422736at2759"/>
<reference evidence="3 4" key="1">
    <citation type="submission" date="2015-07" db="EMBL/GenBank/DDBJ databases">
        <title>Emmonsia species relationships and genome sequence.</title>
        <authorList>
            <consortium name="The Broad Institute Genomics Platform"/>
            <person name="Cuomo C.A."/>
            <person name="Munoz J.F."/>
            <person name="Imamovic A."/>
            <person name="Priest M.E."/>
            <person name="Young S."/>
            <person name="Clay O.K."/>
            <person name="McEwen J.G."/>
        </authorList>
    </citation>
    <scope>NUCLEOTIDE SEQUENCE [LARGE SCALE GENOMIC DNA]</scope>
    <source>
        <strain evidence="3 4">UAMH 9510</strain>
    </source>
</reference>
<keyword evidence="4" id="KW-1185">Reference proteome</keyword>
<evidence type="ECO:0000256" key="1">
    <source>
        <dbReference type="SAM" id="MobiDB-lite"/>
    </source>
</evidence>
<keyword evidence="2" id="KW-0812">Transmembrane</keyword>
<gene>
    <name evidence="3" type="ORF">AJ78_06872</name>
</gene>
<proteinExistence type="predicted"/>
<evidence type="ECO:0000313" key="3">
    <source>
        <dbReference type="EMBL" id="OJD12545.1"/>
    </source>
</evidence>
<protein>
    <submittedName>
        <fullName evidence="3">Uncharacterized protein</fullName>
    </submittedName>
</protein>
<dbReference type="Proteomes" id="UP000182235">
    <property type="component" value="Unassembled WGS sequence"/>
</dbReference>
<dbReference type="CDD" id="cd22997">
    <property type="entry name" value="GT_LH"/>
    <property type="match status" value="1"/>
</dbReference>